<dbReference type="InterPro" id="IPR050557">
    <property type="entry name" value="RTX_toxin/Mannuronan_C5-epim"/>
</dbReference>
<evidence type="ECO:0000313" key="8">
    <source>
        <dbReference type="EMBL" id="MEV8468916.1"/>
    </source>
</evidence>
<dbReference type="Pfam" id="PF17963">
    <property type="entry name" value="Big_9"/>
    <property type="match status" value="1"/>
</dbReference>
<comment type="caution">
    <text evidence="8">The sequence shown here is derived from an EMBL/GenBank/DDBJ whole genome shotgun (WGS) entry which is preliminary data.</text>
</comment>
<evidence type="ECO:0000256" key="4">
    <source>
        <dbReference type="ARBA" id="ARBA00022656"/>
    </source>
</evidence>
<evidence type="ECO:0000256" key="7">
    <source>
        <dbReference type="ARBA" id="ARBA00023136"/>
    </source>
</evidence>
<keyword evidence="5" id="KW-0677">Repeat</keyword>
<dbReference type="PRINTS" id="PR00313">
    <property type="entry name" value="CABNDNGRPT"/>
</dbReference>
<protein>
    <submittedName>
        <fullName evidence="8">Ig-like domain-containing protein</fullName>
    </submittedName>
</protein>
<dbReference type="PRINTS" id="PR01488">
    <property type="entry name" value="RTXTOXINA"/>
</dbReference>
<evidence type="ECO:0000256" key="1">
    <source>
        <dbReference type="ARBA" id="ARBA00004370"/>
    </source>
</evidence>
<dbReference type="InterPro" id="IPR011049">
    <property type="entry name" value="Serralysin-like_metalloprot_C"/>
</dbReference>
<keyword evidence="7" id="KW-0472">Membrane</keyword>
<evidence type="ECO:0000313" key="9">
    <source>
        <dbReference type="Proteomes" id="UP001553161"/>
    </source>
</evidence>
<dbReference type="InterPro" id="IPR001343">
    <property type="entry name" value="Hemolysn_Ca-bd"/>
</dbReference>
<dbReference type="InterPro" id="IPR003995">
    <property type="entry name" value="RTX_toxin_determinant-A"/>
</dbReference>
<dbReference type="EMBL" id="JBFBVU010000051">
    <property type="protein sequence ID" value="MEV8468916.1"/>
    <property type="molecule type" value="Genomic_DNA"/>
</dbReference>
<gene>
    <name evidence="8" type="ORF">AB0T83_19390</name>
</gene>
<dbReference type="Proteomes" id="UP001553161">
    <property type="component" value="Unassembled WGS sequence"/>
</dbReference>
<keyword evidence="3" id="KW-0964">Secreted</keyword>
<dbReference type="Gene3D" id="2.150.10.10">
    <property type="entry name" value="Serralysin-like metalloprotease, C-terminal"/>
    <property type="match status" value="15"/>
</dbReference>
<accession>A0ABV3LBH2</accession>
<comment type="subcellular location">
    <subcellularLocation>
        <location evidence="1">Membrane</location>
    </subcellularLocation>
    <subcellularLocation>
        <location evidence="2">Secreted</location>
    </subcellularLocation>
</comment>
<evidence type="ECO:0000256" key="5">
    <source>
        <dbReference type="ARBA" id="ARBA00022737"/>
    </source>
</evidence>
<dbReference type="Gene3D" id="2.60.40.3440">
    <property type="match status" value="1"/>
</dbReference>
<dbReference type="PANTHER" id="PTHR38340:SF1">
    <property type="entry name" value="S-LAYER PROTEIN"/>
    <property type="match status" value="1"/>
</dbReference>
<evidence type="ECO:0000256" key="6">
    <source>
        <dbReference type="ARBA" id="ARBA00023026"/>
    </source>
</evidence>
<keyword evidence="9" id="KW-1185">Reference proteome</keyword>
<sequence length="3430" mass="352935">MAKKNTTLNFAATNQSLWSPGEAFDGFLTTGDLLVYELPSLEEFIGVSKFNTNIGATAYMEARFGLVAWADIGSTGSWQADYDISVDIDLPYAVYAADQMVFDFSDYYVVSADISSIGFGNAESDDPEKLVTAGLDLVAEFKAGLKGIGFYGPIPGGVDNFTFGNIPLIDLDLGGPLLDVSIDKPTYNAEVEGWGIEFYLGLPTGADTEGSSEGSGVVSGSGVSDTRFATLDADLDNILTELLGYIKNPYVAAGVKFLERVVFAEYEWEVGGGDIEFSFTMVDVQGTIGVALSEQVKLDITEPGPSIVPDVNIALTTDNGTPNDPKDDTTVYGNLGDVLSLTAPAVGYGNALITAEYSVGSGVFSHSVGLNVNSKITIDILSGSFGGDLVPGFLEFDFGPVWDYEFPEGGYDIDIDGLYYDSFPVSGSIFGTQTEVYDVFYAHRNLAPTGWDRSLPSAEHAAYGFIEAGFQARTAAADSFDPGNAYLKKPTQAEVSAEDDFVIDYSNETQKVLFTWAGAITWDSVTLKYGNKSRVLIAPDAVEGVNLTPVRADLNITLPQSNLTTGVFLNHDSGIQSLYDGIFASRFADSYTYEYNGKTFTSRNVANVIGGVRGDVLVYSYHDFADADGQGGEFFDGGGNENDSHDLFVANLATWGTGVYWDLPNSILRDNDGDPNTKGGVTLEYAGESIDVINVEAMAILTGNQDDYIVAGTKSDVILTNGGDDIVKLVYFVPNGPAGMQPVDIEDDYVRLGAGDDVAIVELGNIPNPGAKFTDYIFGGTGIDNVFVRSGVQGLRYDMFDDTLAGYVFGGEGIGADDTHANFSTLLQYYGANLEDYADTYGADDPSFGIDTNDDGSDDFFAPNHYLLLNGGSQQGRIEISRDVEYVSVNVDSGSGGGDDLMVFQGGTRYDGGAGSDTFIGDFQAWQYDKGARGGLNLAVSDQESYFGDVVIRNIERIHVIGTDDNDIISGGDEDDYVFGAYGNDYLYGGVDSVADTLDGGEGNDIFLWQDNGADTIIGGNGVDTLNIGAFQSPIDADTSAFQSGGSLGYTFLDDQGNVLGTAFGQITTNLATQLNILAMSSQAAVTQASFGTDSVSYSEIEKVNVIGSEAGDDILIYQGGNLYDAGEAISKDFDRFVADFGSQNVGIEFRISPPGNYNDDEGYLLDNGVFLRGIEMATIQAGSGVDLLVGGQYGDYFFGGDGNDILYGLDGNDHLDGQSGSDIIIWDSQGYDDIIGGTEAGNFYQNGQLVQNVQENDNLIINGGSGHSRVRLLDDTGADMLTINPKGQVWADGGRDAMQELAEKSLTATTWKYYNSTPGNPNNREDPSLKHVTYSEIESVDIAGTDAYDELVVYQNGVAYVGGERDGDQDVFVADLRGFSQDLFLDVTYASGVGYDIGQGTRIADFERMHVLLGSGDDTFIGGELVATAYEGDGTTALATGQGNVAYGGHGNDKLIGGLGDDYFMGEGGNDTFTHIGGNDTIDGGTGSVDSLTISGSDDALELAVFSVMDGATALVNSAVSMVTGVPSFTAFTDFYTVATDAWVKVTHGAASVQFTGIEETFMSGSEANDVLVGGTALGVLFGGAGDDALVGREGNDLLSGGVGDDVYVFGANFGTDTIAGETAGSSRMLFTAHTTNDLSFSLDDIDLLVTAGTDSVRIMDYFKGDPTIGMNFTFEAMDGAFNKDFSGLGAVSPGSSVGITYLGTPDDDLAPMGTDRSDFFRGFGGDDFFQASAGGDIFEGGAGQDIVSYQENTAAIQVDLGTQSAIQGSGDRDLLVSIEQIEGSDLNDSFIGNNAENIFKGFAGDDTMLGGGGNDQLIGGHGNDLIEGGAGNDQMSGGMGDDTLRGSVGSDFLGGGAGNDLLEGGDGADIFDAGTGNDTARGGTGNDIFTYRSGLDSYSGDAGSDTVDFNQLDIAVQVDLTAVDEAVTRDGVDLDPTLGPLRTLAQLATIENVRGSIFDDVIVGDGLANQLDGDNGDDVLTGGAGKDILIGGGGFDTVDYSLETGSSGIVLDLFTPGQETAVDTHGDDDVLSGIENIIGTQFDDIINGGVRDNIYWGGAGDDILDGDLGNDALYGEAGQDTIFGGDGNDMLSGGDDADTLYAYNGNDLLMGGAGDDVLDGGDGLDSASYTDTTAGVSVDLNANTVAGSEIGTDTLIDIENVIGGTGDDSMLGNASANTFSYFGGMDTYDGGGGVDAVSYQQFTSSVLVDLSASNEARTADGTALPSSGLRTIGQFTSIESVIGSQFDDHLVGDGGDNTLVGASGNDLLDGGTGGSDTLAGNDGNDRFAGRIHSGVTTYSGGYGSDTLDYSGATGAVTASLDIGDGNDIVTEIERLIGSQFADTLLGNALDNVLNGGFGNDTIAGGFGDDLIVYAGGEDIVMGGDSNDTLDYSGLGSAIDADLSKTTQSVTTGDSTDWNTGVQRVLTTLPDSDVESVIGTDYDDRLRGTDGGNMFSDGGGDDEVYGDAGNDVFAYGGGFDTWVGGADSDTASFSNVATGVSVDLTSTGTGANTLATASAAAVGLAVLSEIENVVGSQFADVLTGDDSANILDGLGGDDLIEGADGDDILSGGDGNDTLIGGAGADQFVGGAGLDTASFASASALVALDLGTNQGTQGDAAGDSFTGVENVIGTAFDDVIAGDGEDNRLDGGDGDDLLFGMSGDDTLVDGAGDDQIAGGDGNDTLIHTGGTAKFDAGLGDDVLDLSKGQSAVVVDLVEAPLASEGGASRAVAATTDTSSWILQSGGSLRNIVTMTSTEAVIGTDFDDHLTGNTYANALDGGAGDDVLDGGGASDRLTGGTGFDDFTISANDGIVTITDFDVTQDTLDLRAFAQSEIDAAFSNAEYVSETFGFGDPIALEFARINPDFAAIDLSDLALPVTIVSTIISLSDTQIVRLVGVNQTQFARLQLTGANNAPQVVDDTYSVGQDGTLTVSAAGILANDSDVNGDALSATVKTGPANGSVTLNSDGSFTYTPNVGFSGTDSFTYIANDGTDDSGEATVTVTVVPTAPILTAPAGGGTVNGTNVAEDIRGGDGPDILNGFGGDDVITGGNGDDIIDGGGGSDNLFGQGGNDHLIGNYADDLLFGGSGNDILEGGDSPDQLFGGNGADTMDGGNGSDLYVIDQFDTVNDTGANGYDKAQISNAAGISVSLNGWSGLERINGFSGGDQIDASTAAQGLLMFGDAGNDTLIGGFGNDVLIGGDGNDTLTGNDGNDIMLGAAGNDTFDGGGGNDVFYIGESGDVVSDGGAGFDKAVISATTGIALSVGSWLNVERINGLTGDDSIDATGMATSITLVGSDGNDTLTGGSVGDVFFAGNDDDRIFGGGGADAIIAGAGNDTLDGGIGNDFYFGGAGADIFVWTDNFGRDVVKDFTDGVDRLDFSGHSGANSMADVSVTQSGNHTIITLTTSTDKVTLADTLSTTVTSSDFDFV</sequence>
<dbReference type="PANTHER" id="PTHR38340">
    <property type="entry name" value="S-LAYER PROTEIN"/>
    <property type="match status" value="1"/>
</dbReference>
<organism evidence="8 9">
    <name type="scientific">Meridianimarinicoccus marinus</name>
    <dbReference type="NCBI Taxonomy" id="3231483"/>
    <lineage>
        <taxon>Bacteria</taxon>
        <taxon>Pseudomonadati</taxon>
        <taxon>Pseudomonadota</taxon>
        <taxon>Alphaproteobacteria</taxon>
        <taxon>Rhodobacterales</taxon>
        <taxon>Paracoccaceae</taxon>
        <taxon>Meridianimarinicoccus</taxon>
    </lineage>
</organism>
<dbReference type="Pfam" id="PF00353">
    <property type="entry name" value="HemolysinCabind"/>
    <property type="match status" value="24"/>
</dbReference>
<keyword evidence="6" id="KW-0843">Virulence</keyword>
<evidence type="ECO:0000256" key="3">
    <source>
        <dbReference type="ARBA" id="ARBA00022525"/>
    </source>
</evidence>
<dbReference type="RefSeq" id="WP_366194871.1">
    <property type="nucleotide sequence ID" value="NZ_JBFBVU010000051.1"/>
</dbReference>
<reference evidence="8 9" key="1">
    <citation type="submission" date="2024-07" db="EMBL/GenBank/DDBJ databases">
        <authorList>
            <person name="Kang M."/>
        </authorList>
    </citation>
    <scope>NUCLEOTIDE SEQUENCE [LARGE SCALE GENOMIC DNA]</scope>
    <source>
        <strain evidence="8 9">DFM31</strain>
    </source>
</reference>
<evidence type="ECO:0000256" key="2">
    <source>
        <dbReference type="ARBA" id="ARBA00004613"/>
    </source>
</evidence>
<keyword evidence="4" id="KW-0800">Toxin</keyword>
<dbReference type="PROSITE" id="PS00330">
    <property type="entry name" value="HEMOLYSIN_CALCIUM"/>
    <property type="match status" value="11"/>
</dbReference>
<dbReference type="InterPro" id="IPR018511">
    <property type="entry name" value="Hemolysin-typ_Ca-bd_CS"/>
</dbReference>
<proteinExistence type="predicted"/>
<name>A0ABV3LBH2_9RHOB</name>
<dbReference type="SUPFAM" id="SSF51120">
    <property type="entry name" value="beta-Roll"/>
    <property type="match status" value="17"/>
</dbReference>